<gene>
    <name evidence="2" type="ORF">E0H75_07345</name>
</gene>
<dbReference type="OrthoDB" id="3520547at2"/>
<feature type="transmembrane region" description="Helical" evidence="1">
    <location>
        <begin position="87"/>
        <end position="108"/>
    </location>
</feature>
<dbReference type="InterPro" id="IPR021941">
    <property type="entry name" value="DUF3556_TM"/>
</dbReference>
<dbReference type="Pfam" id="PF12077">
    <property type="entry name" value="DUF3556"/>
    <property type="match status" value="1"/>
</dbReference>
<feature type="transmembrane region" description="Helical" evidence="1">
    <location>
        <begin position="317"/>
        <end position="337"/>
    </location>
</feature>
<sequence length="600" mass="65850">MGFKTGTAPPVDPENLYSIPYLERIKIMSRFWAEHGFGSPKIFHLIYVVKLVFLYALGGYLVASLTSGFNPLHSAVFWTEPIFYQKLILWTVLLEVLGVAGSWGPLAGHFKPFTGGWRTYSRVGTIREPPWPGVVPMTRGDRRTGLDVGLYVAVLITLVTALAMPGSDDAGIARLGFDGGRVAPALMAVLGVLLVVLGLRDKVAFLQARGEQYLPAIVFFAAYGAADMIVALKLLIVAVWVGAGFSKFGKHFAMVVPPMVSNTPWLPSKAMKRANYKNFPEDLRPSHNGKLLAHVGGTLVEILAPLTLLFSTNRTVTILAAVLMICFHLFITSTFPLAVPLEWNILFAFGTAFLFLGHPSWDGYGLGDMTPWLLGLTAAALLAFPVLGNLRPDLVSFLPSMRQYAGNWASATWAFAPGAEQRLNERLVKPAPMVVDQVAELVGSRDAAEVALHQVQGWRALHSQGRALNSILINQLGGDIDRYSLREGEFMTNCIVGFNFGDGHLHDHKFIASIQKRCDFEPGEFIVAWIESQAVHEKHQRYQVIDAAIGIVERGSYQVADAVAEQPWLPNGPIRLDVEWRLPGYQRVSHAAPDLTGTGR</sequence>
<evidence type="ECO:0000313" key="3">
    <source>
        <dbReference type="Proteomes" id="UP000293342"/>
    </source>
</evidence>
<feature type="transmembrane region" description="Helical" evidence="1">
    <location>
        <begin position="45"/>
        <end position="67"/>
    </location>
</feature>
<keyword evidence="1" id="KW-0812">Transmembrane</keyword>
<organism evidence="2 3">
    <name type="scientific">Kribbella capetownensis</name>
    <dbReference type="NCBI Taxonomy" id="1572659"/>
    <lineage>
        <taxon>Bacteria</taxon>
        <taxon>Bacillati</taxon>
        <taxon>Actinomycetota</taxon>
        <taxon>Actinomycetes</taxon>
        <taxon>Propionibacteriales</taxon>
        <taxon>Kribbellaceae</taxon>
        <taxon>Kribbella</taxon>
    </lineage>
</organism>
<reference evidence="2 3" key="1">
    <citation type="submission" date="2019-02" db="EMBL/GenBank/DDBJ databases">
        <title>Kribbella capetownensis sp. nov. and Kribbella speibonae sp. nov., isolated from soil.</title>
        <authorList>
            <person name="Curtis S.M."/>
            <person name="Norton I."/>
            <person name="Everest G.J."/>
            <person name="Meyers P.R."/>
        </authorList>
    </citation>
    <scope>NUCLEOTIDE SEQUENCE [LARGE SCALE GENOMIC DNA]</scope>
    <source>
        <strain evidence="2 3">YM53</strain>
    </source>
</reference>
<accession>A0A4R0K417</accession>
<keyword evidence="3" id="KW-1185">Reference proteome</keyword>
<feature type="transmembrane region" description="Helical" evidence="1">
    <location>
        <begin position="291"/>
        <end position="310"/>
    </location>
</feature>
<evidence type="ECO:0000256" key="1">
    <source>
        <dbReference type="SAM" id="Phobius"/>
    </source>
</evidence>
<name>A0A4R0K417_9ACTN</name>
<keyword evidence="1" id="KW-0472">Membrane</keyword>
<proteinExistence type="predicted"/>
<feature type="transmembrane region" description="Helical" evidence="1">
    <location>
        <begin position="213"/>
        <end position="241"/>
    </location>
</feature>
<dbReference type="AlphaFoldDB" id="A0A4R0K417"/>
<dbReference type="RefSeq" id="WP_131512414.1">
    <property type="nucleotide sequence ID" value="NZ_SJKD01000001.1"/>
</dbReference>
<protein>
    <submittedName>
        <fullName evidence="2">DUF3556 domain-containing protein</fullName>
    </submittedName>
</protein>
<feature type="transmembrane region" description="Helical" evidence="1">
    <location>
        <begin position="182"/>
        <end position="201"/>
    </location>
</feature>
<evidence type="ECO:0000313" key="2">
    <source>
        <dbReference type="EMBL" id="TCC53494.1"/>
    </source>
</evidence>
<keyword evidence="1" id="KW-1133">Transmembrane helix</keyword>
<feature type="transmembrane region" description="Helical" evidence="1">
    <location>
        <begin position="148"/>
        <end position="167"/>
    </location>
</feature>
<dbReference type="Proteomes" id="UP000293342">
    <property type="component" value="Unassembled WGS sequence"/>
</dbReference>
<feature type="transmembrane region" description="Helical" evidence="1">
    <location>
        <begin position="373"/>
        <end position="390"/>
    </location>
</feature>
<comment type="caution">
    <text evidence="2">The sequence shown here is derived from an EMBL/GenBank/DDBJ whole genome shotgun (WGS) entry which is preliminary data.</text>
</comment>
<dbReference type="EMBL" id="SJKD01000001">
    <property type="protein sequence ID" value="TCC53494.1"/>
    <property type="molecule type" value="Genomic_DNA"/>
</dbReference>